<name>A0AAP0IT62_9MAGN</name>
<proteinExistence type="predicted"/>
<evidence type="ECO:0000313" key="3">
    <source>
        <dbReference type="Proteomes" id="UP001420932"/>
    </source>
</evidence>
<dbReference type="Proteomes" id="UP001420932">
    <property type="component" value="Unassembled WGS sequence"/>
</dbReference>
<dbReference type="AlphaFoldDB" id="A0AAP0IT62"/>
<evidence type="ECO:0000313" key="2">
    <source>
        <dbReference type="EMBL" id="KAK9121318.1"/>
    </source>
</evidence>
<reference evidence="2 3" key="1">
    <citation type="submission" date="2024-01" db="EMBL/GenBank/DDBJ databases">
        <title>Genome assemblies of Stephania.</title>
        <authorList>
            <person name="Yang L."/>
        </authorList>
    </citation>
    <scope>NUCLEOTIDE SEQUENCE [LARGE SCALE GENOMIC DNA]</scope>
    <source>
        <strain evidence="2">YNDBR</strain>
        <tissue evidence="2">Leaf</tissue>
    </source>
</reference>
<organism evidence="2 3">
    <name type="scientific">Stephania yunnanensis</name>
    <dbReference type="NCBI Taxonomy" id="152371"/>
    <lineage>
        <taxon>Eukaryota</taxon>
        <taxon>Viridiplantae</taxon>
        <taxon>Streptophyta</taxon>
        <taxon>Embryophyta</taxon>
        <taxon>Tracheophyta</taxon>
        <taxon>Spermatophyta</taxon>
        <taxon>Magnoliopsida</taxon>
        <taxon>Ranunculales</taxon>
        <taxon>Menispermaceae</taxon>
        <taxon>Menispermoideae</taxon>
        <taxon>Cissampelideae</taxon>
        <taxon>Stephania</taxon>
    </lineage>
</organism>
<gene>
    <name evidence="2" type="ORF">Syun_018935</name>
</gene>
<keyword evidence="3" id="KW-1185">Reference proteome</keyword>
<feature type="region of interest" description="Disordered" evidence="1">
    <location>
        <begin position="90"/>
        <end position="110"/>
    </location>
</feature>
<sequence length="110" mass="12312">MTDGMTTRVKAIDEAISKLQEQVRLQASTHEQNQATFHQQYEVFARMTSFCDSIQTTVTEMLQRMNVLEKQPTSPTASTTTLITHTTIALPTPSTTHTPSLLLHQPLCHS</sequence>
<accession>A0AAP0IT62</accession>
<comment type="caution">
    <text evidence="2">The sequence shown here is derived from an EMBL/GenBank/DDBJ whole genome shotgun (WGS) entry which is preliminary data.</text>
</comment>
<dbReference type="EMBL" id="JBBNAF010000008">
    <property type="protein sequence ID" value="KAK9121318.1"/>
    <property type="molecule type" value="Genomic_DNA"/>
</dbReference>
<protein>
    <submittedName>
        <fullName evidence="2">Uncharacterized protein</fullName>
    </submittedName>
</protein>
<evidence type="ECO:0000256" key="1">
    <source>
        <dbReference type="SAM" id="MobiDB-lite"/>
    </source>
</evidence>